<evidence type="ECO:0000256" key="4">
    <source>
        <dbReference type="ARBA" id="ARBA00022618"/>
    </source>
</evidence>
<comment type="pathway">
    <text evidence="10 11">Cell wall biogenesis; peptidoglycan biosynthesis.</text>
</comment>
<dbReference type="SUPFAM" id="SSF53623">
    <property type="entry name" value="MurD-like peptide ligases, catalytic domain"/>
    <property type="match status" value="1"/>
</dbReference>
<feature type="domain" description="Penicillin-binding protein dimerisation" evidence="17">
    <location>
        <begin position="101"/>
        <end position="269"/>
    </location>
</feature>
<proteinExistence type="inferred from homology"/>
<keyword evidence="10" id="KW-0436">Ligase</keyword>
<dbReference type="InterPro" id="IPR012338">
    <property type="entry name" value="Beta-lactam/transpept-like"/>
</dbReference>
<dbReference type="NCBIfam" id="NF001124">
    <property type="entry name" value="PRK00139.1-2"/>
    <property type="match status" value="1"/>
</dbReference>
<evidence type="ECO:0000313" key="20">
    <source>
        <dbReference type="Proteomes" id="UP001230328"/>
    </source>
</evidence>
<feature type="binding site" evidence="10">
    <location>
        <position position="781"/>
    </location>
    <ligand>
        <name>UDP-N-acetyl-alpha-D-muramoyl-L-alanyl-D-glutamate</name>
        <dbReference type="ChEBI" id="CHEBI:83900"/>
    </ligand>
</feature>
<evidence type="ECO:0000256" key="11">
    <source>
        <dbReference type="RuleBase" id="RU004135"/>
    </source>
</evidence>
<comment type="caution">
    <text evidence="19">The sequence shown here is derived from an EMBL/GenBank/DDBJ whole genome shotgun (WGS) entry which is preliminary data.</text>
</comment>
<feature type="binding site" evidence="10">
    <location>
        <position position="1134"/>
    </location>
    <ligand>
        <name>meso-2,6-diaminopimelate</name>
        <dbReference type="ChEBI" id="CHEBI:57791"/>
    </ligand>
</feature>
<keyword evidence="4 10" id="KW-0132">Cell division</keyword>
<dbReference type="EMBL" id="JAUSZI010000002">
    <property type="protein sequence ID" value="MDQ1029988.1"/>
    <property type="molecule type" value="Genomic_DNA"/>
</dbReference>
<evidence type="ECO:0000256" key="5">
    <source>
        <dbReference type="ARBA" id="ARBA00022960"/>
    </source>
</evidence>
<keyword evidence="6 10" id="KW-0573">Peptidoglycan synthesis</keyword>
<gene>
    <name evidence="10" type="primary">murE</name>
    <name evidence="19" type="ORF">QF035_007570</name>
</gene>
<dbReference type="Gene3D" id="3.40.1190.10">
    <property type="entry name" value="Mur-like, catalytic domain"/>
    <property type="match status" value="1"/>
</dbReference>
<comment type="PTM">
    <text evidence="10">Carboxylation is probably crucial for Mg(2+) binding and, consequently, for the gamma-phosphate positioning of ATP.</text>
</comment>
<dbReference type="InterPro" id="IPR000713">
    <property type="entry name" value="Mur_ligase_N"/>
</dbReference>
<feature type="domain" description="Penicillin-binding protein transpeptidase" evidence="14">
    <location>
        <begin position="313"/>
        <end position="461"/>
    </location>
</feature>
<evidence type="ECO:0000256" key="2">
    <source>
        <dbReference type="ARBA" id="ARBA00005898"/>
    </source>
</evidence>
<comment type="similarity">
    <text evidence="2 10">Belongs to the MurCDEF family. MurE subfamily.</text>
</comment>
<keyword evidence="5 10" id="KW-0133">Cell shape</keyword>
<evidence type="ECO:0000256" key="7">
    <source>
        <dbReference type="ARBA" id="ARBA00023136"/>
    </source>
</evidence>
<keyword evidence="7 13" id="KW-0472">Membrane</keyword>
<keyword evidence="8 10" id="KW-0131">Cell cycle</keyword>
<comment type="similarity">
    <text evidence="3">Belongs to the transpeptidase family.</text>
</comment>
<dbReference type="InterPro" id="IPR036138">
    <property type="entry name" value="PBP_dimer_sf"/>
</dbReference>
<dbReference type="PANTHER" id="PTHR23135">
    <property type="entry name" value="MUR LIGASE FAMILY MEMBER"/>
    <property type="match status" value="1"/>
</dbReference>
<evidence type="ECO:0000256" key="13">
    <source>
        <dbReference type="SAM" id="Phobius"/>
    </source>
</evidence>
<organism evidence="19 20">
    <name type="scientific">Streptomyces umbrinus</name>
    <dbReference type="NCBI Taxonomy" id="67370"/>
    <lineage>
        <taxon>Bacteria</taxon>
        <taxon>Bacillati</taxon>
        <taxon>Actinomycetota</taxon>
        <taxon>Actinomycetes</taxon>
        <taxon>Kitasatosporales</taxon>
        <taxon>Streptomycetaceae</taxon>
        <taxon>Streptomyces</taxon>
        <taxon>Streptomyces phaeochromogenes group</taxon>
    </lineage>
</organism>
<evidence type="ECO:0000256" key="1">
    <source>
        <dbReference type="ARBA" id="ARBA00004370"/>
    </source>
</evidence>
<feature type="compositionally biased region" description="Basic and acidic residues" evidence="12">
    <location>
        <begin position="477"/>
        <end position="516"/>
    </location>
</feature>
<feature type="compositionally biased region" description="Low complexity" evidence="12">
    <location>
        <begin position="15"/>
        <end position="52"/>
    </location>
</feature>
<feature type="domain" description="Mur ligase N-terminal catalytic" evidence="15">
    <location>
        <begin position="773"/>
        <end position="848"/>
    </location>
</feature>
<dbReference type="Pfam" id="PF01225">
    <property type="entry name" value="Mur_ligase"/>
    <property type="match status" value="1"/>
</dbReference>
<evidence type="ECO:0000259" key="18">
    <source>
        <dbReference type="Pfam" id="PF08245"/>
    </source>
</evidence>
<dbReference type="InterPro" id="IPR005311">
    <property type="entry name" value="PBP_dimer"/>
</dbReference>
<evidence type="ECO:0000259" key="17">
    <source>
        <dbReference type="Pfam" id="PF03717"/>
    </source>
</evidence>
<dbReference type="SUPFAM" id="SSF53244">
    <property type="entry name" value="MurD-like peptide ligases, peptide-binding domain"/>
    <property type="match status" value="1"/>
</dbReference>
<feature type="region of interest" description="Disordered" evidence="12">
    <location>
        <begin position="597"/>
        <end position="616"/>
    </location>
</feature>
<comment type="subcellular location">
    <subcellularLocation>
        <location evidence="10 11">Cytoplasm</location>
    </subcellularLocation>
    <subcellularLocation>
        <location evidence="1">Membrane</location>
    </subcellularLocation>
</comment>
<feature type="binding site" evidence="10">
    <location>
        <position position="1218"/>
    </location>
    <ligand>
        <name>meso-2,6-diaminopimelate</name>
        <dbReference type="ChEBI" id="CHEBI:57791"/>
    </ligand>
</feature>
<dbReference type="SUPFAM" id="SSF63418">
    <property type="entry name" value="MurE/MurF N-terminal domain"/>
    <property type="match status" value="1"/>
</dbReference>
<dbReference type="InterPro" id="IPR001460">
    <property type="entry name" value="PCN-bd_Tpept"/>
</dbReference>
<dbReference type="HAMAP" id="MF_00208">
    <property type="entry name" value="MurE"/>
    <property type="match status" value="1"/>
</dbReference>
<comment type="catalytic activity">
    <reaction evidence="10">
        <text>UDP-N-acetyl-alpha-D-muramoyl-L-alanyl-D-glutamate + meso-2,6-diaminopimelate + ATP = UDP-N-acetyl-alpha-D-muramoyl-L-alanyl-gamma-D-glutamyl-meso-2,6-diaminopimelate + ADP + phosphate + H(+)</text>
        <dbReference type="Rhea" id="RHEA:23676"/>
        <dbReference type="ChEBI" id="CHEBI:15378"/>
        <dbReference type="ChEBI" id="CHEBI:30616"/>
        <dbReference type="ChEBI" id="CHEBI:43474"/>
        <dbReference type="ChEBI" id="CHEBI:57791"/>
        <dbReference type="ChEBI" id="CHEBI:83900"/>
        <dbReference type="ChEBI" id="CHEBI:83905"/>
        <dbReference type="ChEBI" id="CHEBI:456216"/>
        <dbReference type="EC" id="6.3.2.13"/>
    </reaction>
</comment>
<dbReference type="EC" id="6.3.2.13" evidence="10"/>
<dbReference type="Pfam" id="PF00905">
    <property type="entry name" value="Transpeptidase"/>
    <property type="match status" value="1"/>
</dbReference>
<dbReference type="Pfam" id="PF08245">
    <property type="entry name" value="Mur_ligase_M"/>
    <property type="match status" value="1"/>
</dbReference>
<dbReference type="InterPro" id="IPR013221">
    <property type="entry name" value="Mur_ligase_cen"/>
</dbReference>
<feature type="short sequence motif" description="Meso-diaminopimelate recognition motif" evidence="10">
    <location>
        <begin position="1158"/>
        <end position="1161"/>
    </location>
</feature>
<dbReference type="InterPro" id="IPR004101">
    <property type="entry name" value="Mur_ligase_C"/>
</dbReference>
<comment type="function">
    <text evidence="10">Catalyzes the addition of meso-diaminopimelic acid to the nucleotide precursor UDP-N-acetylmuramoyl-L-alanyl-D-glutamate (UMAG) in the biosynthesis of bacterial cell-wall peptidoglycan.</text>
</comment>
<keyword evidence="10" id="KW-0963">Cytoplasm</keyword>
<keyword evidence="10" id="KW-0067">ATP-binding</keyword>
<evidence type="ECO:0000256" key="6">
    <source>
        <dbReference type="ARBA" id="ARBA00022984"/>
    </source>
</evidence>
<feature type="region of interest" description="Disordered" evidence="12">
    <location>
        <begin position="1"/>
        <end position="52"/>
    </location>
</feature>
<feature type="domain" description="Mur ligase central" evidence="18">
    <location>
        <begin position="862"/>
        <end position="1062"/>
    </location>
</feature>
<feature type="domain" description="Mur ligase C-terminal" evidence="16">
    <location>
        <begin position="1085"/>
        <end position="1216"/>
    </location>
</feature>
<dbReference type="NCBIfam" id="NF001126">
    <property type="entry name" value="PRK00139.1-4"/>
    <property type="match status" value="1"/>
</dbReference>
<dbReference type="Gene3D" id="3.40.1390.10">
    <property type="entry name" value="MurE/MurF, N-terminal domain"/>
    <property type="match status" value="1"/>
</dbReference>
<dbReference type="Gene3D" id="3.40.710.10">
    <property type="entry name" value="DD-peptidase/beta-lactamase superfamily"/>
    <property type="match status" value="1"/>
</dbReference>
<dbReference type="InterPro" id="IPR036565">
    <property type="entry name" value="Mur-like_cat_sf"/>
</dbReference>
<keyword evidence="13" id="KW-1133">Transmembrane helix</keyword>
<feature type="region of interest" description="Disordered" evidence="12">
    <location>
        <begin position="625"/>
        <end position="738"/>
    </location>
</feature>
<feature type="binding site" evidence="10">
    <location>
        <position position="932"/>
    </location>
    <ligand>
        <name>UDP-N-acetyl-alpha-D-muramoyl-L-alanyl-D-glutamate</name>
        <dbReference type="ChEBI" id="CHEBI:83900"/>
    </ligand>
</feature>
<dbReference type="Pfam" id="PF02875">
    <property type="entry name" value="Mur_ligase_C"/>
    <property type="match status" value="1"/>
</dbReference>
<reference evidence="19 20" key="1">
    <citation type="submission" date="2023-07" db="EMBL/GenBank/DDBJ databases">
        <title>Comparative genomics of wheat-associated soil bacteria to identify genetic determinants of phenazine resistance.</title>
        <authorList>
            <person name="Mouncey N."/>
        </authorList>
    </citation>
    <scope>NUCLEOTIDE SEQUENCE [LARGE SCALE GENOMIC DNA]</scope>
    <source>
        <strain evidence="19 20">V2I4</strain>
    </source>
</reference>
<evidence type="ECO:0000256" key="10">
    <source>
        <dbReference type="HAMAP-Rule" id="MF_00208"/>
    </source>
</evidence>
<evidence type="ECO:0000313" key="19">
    <source>
        <dbReference type="EMBL" id="MDQ1029988.1"/>
    </source>
</evidence>
<feature type="region of interest" description="Disordered" evidence="12">
    <location>
        <begin position="452"/>
        <end position="580"/>
    </location>
</feature>
<feature type="compositionally biased region" description="Basic and acidic residues" evidence="12">
    <location>
        <begin position="1"/>
        <end position="11"/>
    </location>
</feature>
<dbReference type="Pfam" id="PF03717">
    <property type="entry name" value="PBP_dimer"/>
    <property type="match status" value="1"/>
</dbReference>
<dbReference type="Gene3D" id="3.90.1310.10">
    <property type="entry name" value="Penicillin-binding protein 2a (Domain 2)"/>
    <property type="match status" value="1"/>
</dbReference>
<feature type="binding site" evidence="10">
    <location>
        <begin position="1158"/>
        <end position="1161"/>
    </location>
    <ligand>
        <name>meso-2,6-diaminopimelate</name>
        <dbReference type="ChEBI" id="CHEBI:57791"/>
    </ligand>
</feature>
<evidence type="ECO:0000259" key="15">
    <source>
        <dbReference type="Pfam" id="PF01225"/>
    </source>
</evidence>
<keyword evidence="13" id="KW-0812">Transmembrane</keyword>
<dbReference type="SUPFAM" id="SSF56601">
    <property type="entry name" value="beta-lactamase/transpeptidase-like"/>
    <property type="match status" value="1"/>
</dbReference>
<evidence type="ECO:0000259" key="16">
    <source>
        <dbReference type="Pfam" id="PF02875"/>
    </source>
</evidence>
<feature type="binding site" evidence="10">
    <location>
        <begin position="864"/>
        <end position="870"/>
    </location>
    <ligand>
        <name>ATP</name>
        <dbReference type="ChEBI" id="CHEBI:30616"/>
    </ligand>
</feature>
<feature type="transmembrane region" description="Helical" evidence="13">
    <location>
        <begin position="60"/>
        <end position="77"/>
    </location>
</feature>
<feature type="binding site" evidence="10">
    <location>
        <position position="1214"/>
    </location>
    <ligand>
        <name>meso-2,6-diaminopimelate</name>
        <dbReference type="ChEBI" id="CHEBI:57791"/>
    </ligand>
</feature>
<comment type="caution">
    <text evidence="10">Lacks conserved residue(s) required for the propagation of feature annotation.</text>
</comment>
<dbReference type="InterPro" id="IPR036615">
    <property type="entry name" value="Mur_ligase_C_dom_sf"/>
</dbReference>
<keyword evidence="10" id="KW-0547">Nucleotide-binding</keyword>
<dbReference type="NCBIfam" id="TIGR01085">
    <property type="entry name" value="murE"/>
    <property type="match status" value="1"/>
</dbReference>
<keyword evidence="9 10" id="KW-0961">Cell wall biogenesis/degradation</keyword>
<dbReference type="Gene3D" id="3.30.450.330">
    <property type="match status" value="1"/>
</dbReference>
<dbReference type="InterPro" id="IPR005761">
    <property type="entry name" value="UDP-N-AcMur-Glu-dNH2Pim_ligase"/>
</dbReference>
<evidence type="ECO:0000256" key="3">
    <source>
        <dbReference type="ARBA" id="ARBA00007171"/>
    </source>
</evidence>
<evidence type="ECO:0000256" key="9">
    <source>
        <dbReference type="ARBA" id="ARBA00023316"/>
    </source>
</evidence>
<feature type="modified residue" description="N6-carboxylysine" evidence="10">
    <location>
        <position position="972"/>
    </location>
</feature>
<evidence type="ECO:0000256" key="12">
    <source>
        <dbReference type="SAM" id="MobiDB-lite"/>
    </source>
</evidence>
<dbReference type="SUPFAM" id="SSF56519">
    <property type="entry name" value="Penicillin binding protein dimerisation domain"/>
    <property type="match status" value="1"/>
</dbReference>
<dbReference type="Proteomes" id="UP001230328">
    <property type="component" value="Unassembled WGS sequence"/>
</dbReference>
<accession>A0ABU0T2E4</accession>
<name>A0ABU0T2E4_9ACTN</name>
<evidence type="ECO:0000259" key="14">
    <source>
        <dbReference type="Pfam" id="PF00905"/>
    </source>
</evidence>
<sequence>MTEVSDREPPRRRVPSPARPGSQRRPGPGARPARRPAPSRGQGPGPRVIRLGSPRPRLRLVSLALALVLIAFVVRLLQVQAVDANEYTAKAEKNRYLSRTLTAERGGITDRNGVDLAISVDANDITADPTLFTRKATKIGDAPEQAAALLGPILDKDPDELAAKLRTKNTRYVVLARRQTPQVWTQIKDLKSTLADKAGEDGSEVNVLAGVLQEPSSKRVYPNGELGAGIVGWVNADGKGGGGIEQQLNKELSGKDGEIRYAQSGGRQVPTAGSTEKPAVAGSEVELTIDRDIQWAAQNAIAEQVKESKADRGYVIVQDNKTGEILAMANSPGFDPNDLSKADGNALHNWGLEDAYEPGSTAKVMSMAAVLEENAATPATHVTVPNRLHRGDRLFRDDIDHPTWYLTLNGVLAKSSNIGTILATGQLGKTQQEANQVLYSYLRKFGNRRLHGARLPRRDEGHPRARRPVVDLPAVHDSFRPGRVDQRDAGRLRLLDDRQRRRTDRTDPGPRHEGPRRTLHPGRQAQGDTGRQREDGEDPGTDAGVRRGRPGGYGHQGAYPRLPRRGQDRHGQPCGSGHRPLPRLYLFLRRIRARGQPPGHRLLRHPERHQGELLRRSDLRARLQGGAGVRPEDPPGTAHRGPGRQTSRHFHALTSPDQPGPGPHRHRPERHAPAPRITDQEQLVTTITPDPGNRGTPHTPPRPSLRSGGGVPGTLTAVPHADQSQTTQKGVPVTYPGPPRPVQNSATPLAELVAVVADQMAAPAPQGAQGAVEVTGITHDSRAVRPGDLYAALPGARMHGADFVTQAAGLGAVAVLTDPTGAERAAATGLPVLVVDDPRGQMGELAASIYGHPGRDLLQIGITGTSGKTTTAYLVEGGLKTVRSTGLIGTVEMRIGDERIKSERTTPEATDLQALFAVMRERGVDAVAMEVSSHALVLGRVDGCVFDIAVFNNLSPEHMEFHSDMEDYFRAKAQLFTPERSRLGVVNLDDEYGRRLAKEATVPVVTFSAEGHPDADWRAEEVQVGPMDSVFVAVGPKGERITAKSPLAGPFNVANTLAAIVSLAVAGLDPQTAADGIAAVPGVPGRLERVDAGQPYLAVVDYAHKTDAVESVLRALRKVTEGRLHIVLGCGGDRDKTKRMPMGAAAARLADTAVLTSDNPRSEDPLAILATMLAGAAEVPAYERGEVQVFEDRAAAIAAAVARAQPGDTVLVAGKGHEQGQDIAGVVRPFDDRQVLREAIQKTQG</sequence>
<protein>
    <recommendedName>
        <fullName evidence="10">UDP-N-acetylmuramoyl-L-alanyl-D-glutamate--2,6-diaminopimelate ligase</fullName>
        <ecNumber evidence="10">6.3.2.13</ecNumber>
    </recommendedName>
    <alternativeName>
        <fullName evidence="10">Meso-A2pm-adding enzyme</fullName>
    </alternativeName>
    <alternativeName>
        <fullName evidence="10">Meso-diaminopimelate-adding enzyme</fullName>
    </alternativeName>
    <alternativeName>
        <fullName evidence="10">UDP-MurNAc-L-Ala-D-Glu:meso-diaminopimelate ligase</fullName>
    </alternativeName>
    <alternativeName>
        <fullName evidence="10">UDP-MurNAc-tripeptide synthetase</fullName>
    </alternativeName>
    <alternativeName>
        <fullName evidence="10">UDP-N-acetylmuramyl-tripeptide synthetase</fullName>
    </alternativeName>
</protein>
<dbReference type="PANTHER" id="PTHR23135:SF4">
    <property type="entry name" value="UDP-N-ACETYLMURAMOYL-L-ALANYL-D-GLUTAMATE--2,6-DIAMINOPIMELATE LIGASE MURE HOMOLOG, CHLOROPLASTIC"/>
    <property type="match status" value="1"/>
</dbReference>
<feature type="compositionally biased region" description="Basic and acidic residues" evidence="12">
    <location>
        <begin position="604"/>
        <end position="616"/>
    </location>
</feature>
<keyword evidence="20" id="KW-1185">Reference proteome</keyword>
<feature type="binding site" evidence="10">
    <location>
        <position position="940"/>
    </location>
    <ligand>
        <name>UDP-N-acetyl-alpha-D-muramoyl-L-alanyl-D-glutamate</name>
        <dbReference type="ChEBI" id="CHEBI:83900"/>
    </ligand>
</feature>
<feature type="binding site" evidence="10">
    <location>
        <begin position="905"/>
        <end position="906"/>
    </location>
    <ligand>
        <name>UDP-N-acetyl-alpha-D-muramoyl-L-alanyl-D-glutamate</name>
        <dbReference type="ChEBI" id="CHEBI:83900"/>
    </ligand>
</feature>
<dbReference type="InterPro" id="IPR035911">
    <property type="entry name" value="MurE/MurF_N"/>
</dbReference>
<keyword evidence="10" id="KW-0460">Magnesium</keyword>
<dbReference type="Gene3D" id="3.90.190.20">
    <property type="entry name" value="Mur ligase, C-terminal domain"/>
    <property type="match status" value="1"/>
</dbReference>
<evidence type="ECO:0000256" key="8">
    <source>
        <dbReference type="ARBA" id="ARBA00023306"/>
    </source>
</evidence>
<comment type="cofactor">
    <cofactor evidence="10">
        <name>Mg(2+)</name>
        <dbReference type="ChEBI" id="CHEBI:18420"/>
    </cofactor>
</comment>